<dbReference type="InterPro" id="IPR011990">
    <property type="entry name" value="TPR-like_helical_dom_sf"/>
</dbReference>
<reference evidence="3 4" key="1">
    <citation type="journal article" date="2019" name="Plant Biotechnol. J.">
        <title>The red bayberry genome and genetic basis of sex determination.</title>
        <authorList>
            <person name="Jia H.M."/>
            <person name="Jia H.J."/>
            <person name="Cai Q.L."/>
            <person name="Wang Y."/>
            <person name="Zhao H.B."/>
            <person name="Yang W.F."/>
            <person name="Wang G.Y."/>
            <person name="Li Y.H."/>
            <person name="Zhan D.L."/>
            <person name="Shen Y.T."/>
            <person name="Niu Q.F."/>
            <person name="Chang L."/>
            <person name="Qiu J."/>
            <person name="Zhao L."/>
            <person name="Xie H.B."/>
            <person name="Fu W.Y."/>
            <person name="Jin J."/>
            <person name="Li X.W."/>
            <person name="Jiao Y."/>
            <person name="Zhou C.C."/>
            <person name="Tu T."/>
            <person name="Chai C.Y."/>
            <person name="Gao J.L."/>
            <person name="Fan L.J."/>
            <person name="van de Weg E."/>
            <person name="Wang J.Y."/>
            <person name="Gao Z.S."/>
        </authorList>
    </citation>
    <scope>NUCLEOTIDE SEQUENCE [LARGE SCALE GENOMIC DNA]</scope>
    <source>
        <tissue evidence="3">Leaves</tissue>
    </source>
</reference>
<dbReference type="SUPFAM" id="SSF48452">
    <property type="entry name" value="TPR-like"/>
    <property type="match status" value="2"/>
</dbReference>
<protein>
    <submittedName>
        <fullName evidence="3">TPR repeat-containing thioredoxin TTL1</fullName>
    </submittedName>
</protein>
<dbReference type="CDD" id="cd02947">
    <property type="entry name" value="TRX_family"/>
    <property type="match status" value="1"/>
</dbReference>
<dbReference type="InterPro" id="IPR013766">
    <property type="entry name" value="Thioredoxin_domain"/>
</dbReference>
<accession>A0A6A1UUI9</accession>
<dbReference type="Pfam" id="PF00085">
    <property type="entry name" value="Thioredoxin"/>
    <property type="match status" value="1"/>
</dbReference>
<dbReference type="Proteomes" id="UP000516437">
    <property type="component" value="Chromosome 8"/>
</dbReference>
<dbReference type="InterPro" id="IPR036249">
    <property type="entry name" value="Thioredoxin-like_sf"/>
</dbReference>
<evidence type="ECO:0000313" key="3">
    <source>
        <dbReference type="EMBL" id="KAB1204079.1"/>
    </source>
</evidence>
<dbReference type="Pfam" id="PF00515">
    <property type="entry name" value="TPR_1"/>
    <property type="match status" value="1"/>
</dbReference>
<dbReference type="InterPro" id="IPR044534">
    <property type="entry name" value="TTL1-4"/>
</dbReference>
<dbReference type="SMART" id="SM00028">
    <property type="entry name" value="TPR"/>
    <property type="match status" value="7"/>
</dbReference>
<feature type="repeat" description="TPR" evidence="1">
    <location>
        <begin position="24"/>
        <end position="57"/>
    </location>
</feature>
<dbReference type="AlphaFoldDB" id="A0A6A1UUI9"/>
<dbReference type="GO" id="GO:0005737">
    <property type="term" value="C:cytoplasm"/>
    <property type="evidence" value="ECO:0007669"/>
    <property type="project" value="TreeGrafter"/>
</dbReference>
<organism evidence="3 4">
    <name type="scientific">Morella rubra</name>
    <name type="common">Chinese bayberry</name>
    <dbReference type="NCBI Taxonomy" id="262757"/>
    <lineage>
        <taxon>Eukaryota</taxon>
        <taxon>Viridiplantae</taxon>
        <taxon>Streptophyta</taxon>
        <taxon>Embryophyta</taxon>
        <taxon>Tracheophyta</taxon>
        <taxon>Spermatophyta</taxon>
        <taxon>Magnoliopsida</taxon>
        <taxon>eudicotyledons</taxon>
        <taxon>Gunneridae</taxon>
        <taxon>Pentapetalae</taxon>
        <taxon>rosids</taxon>
        <taxon>fabids</taxon>
        <taxon>Fagales</taxon>
        <taxon>Myricaceae</taxon>
        <taxon>Morella</taxon>
    </lineage>
</organism>
<gene>
    <name evidence="3" type="ORF">CJ030_MR8G000765</name>
</gene>
<dbReference type="InterPro" id="IPR019734">
    <property type="entry name" value="TPR_rpt"/>
</dbReference>
<dbReference type="Pfam" id="PF13432">
    <property type="entry name" value="TPR_16"/>
    <property type="match status" value="1"/>
</dbReference>
<dbReference type="Pfam" id="PF13414">
    <property type="entry name" value="TPR_11"/>
    <property type="match status" value="1"/>
</dbReference>
<comment type="caution">
    <text evidence="3">The sequence shown here is derived from an EMBL/GenBank/DDBJ whole genome shotgun (WGS) entry which is preliminary data.</text>
</comment>
<dbReference type="PROSITE" id="PS50005">
    <property type="entry name" value="TPR"/>
    <property type="match status" value="2"/>
</dbReference>
<evidence type="ECO:0000256" key="1">
    <source>
        <dbReference type="PROSITE-ProRule" id="PRU00339"/>
    </source>
</evidence>
<feature type="repeat" description="TPR" evidence="1">
    <location>
        <begin position="212"/>
        <end position="245"/>
    </location>
</feature>
<evidence type="ECO:0000259" key="2">
    <source>
        <dbReference type="Pfam" id="PF00085"/>
    </source>
</evidence>
<keyword evidence="4" id="KW-1185">Reference proteome</keyword>
<name>A0A6A1UUI9_9ROSI</name>
<dbReference type="SUPFAM" id="SSF52833">
    <property type="entry name" value="Thioredoxin-like"/>
    <property type="match status" value="1"/>
</dbReference>
<sequence length="490" mass="54868">MGNIVRKNSDDSRQFRGVINKLDPETFKAMGNEAYKQGRFEEALVLYDQAIALDSNNSICHCNKSAALIGLGRLAEAIFECQEAIRIEPSYQRAHHRLAKLYLRVGESENALYHYKHSGAYADSEDTGQAQALEKQLSRCTETRKLKQWNTLLKNTQRAISSGADSAPQVYALQAEALLNLCRHEEAYATYQKGQNFNIDLCTKAFGPAGSAYIMMIQARILLAAGRFEDAVAASQHAAKLDPSNKEVNTVVKRARAMASARLSGNILFRASKFSEACAVYSEGLENDPYNSVLLCNRAACRSKLGQFEKAVEDCSAALNLQPSYSKARLRRADCSAKLERWEASVQDYEMLIRETPGDEEVGRALFEAQVQLKKQRGEDIKDLNFGSNLTLITSTERFRHFITSPGMTVALFCNKTNHKQVLQVLEQVRKRFPSINFLKVEIEDHPYLAKSERLSSVPAFKIYKNGARVKEIPGNNCEMLESSVKLYSS</sequence>
<feature type="domain" description="Thioredoxin" evidence="2">
    <location>
        <begin position="420"/>
        <end position="483"/>
    </location>
</feature>
<dbReference type="Gene3D" id="3.40.30.10">
    <property type="entry name" value="Glutaredoxin"/>
    <property type="match status" value="1"/>
</dbReference>
<dbReference type="OrthoDB" id="2335338at2759"/>
<dbReference type="PANTHER" id="PTHR46050:SF18">
    <property type="entry name" value="TETRATRICOPEPTIDE REPEAT (TPR)-LIKE SUPERFAMILY PROTEIN"/>
    <property type="match status" value="1"/>
</dbReference>
<dbReference type="GO" id="GO:0006950">
    <property type="term" value="P:response to stress"/>
    <property type="evidence" value="ECO:0007669"/>
    <property type="project" value="UniProtKB-ARBA"/>
</dbReference>
<dbReference type="EMBL" id="RXIC02000026">
    <property type="protein sequence ID" value="KAB1204079.1"/>
    <property type="molecule type" value="Genomic_DNA"/>
</dbReference>
<dbReference type="Gene3D" id="1.25.40.10">
    <property type="entry name" value="Tetratricopeptide repeat domain"/>
    <property type="match status" value="1"/>
</dbReference>
<dbReference type="PANTHER" id="PTHR46050">
    <property type="entry name" value="TPR REPEAT-CONTAINING THIOREDOXIN"/>
    <property type="match status" value="1"/>
</dbReference>
<keyword evidence="1" id="KW-0802">TPR repeat</keyword>
<evidence type="ECO:0000313" key="4">
    <source>
        <dbReference type="Proteomes" id="UP000516437"/>
    </source>
</evidence>
<proteinExistence type="predicted"/>